<reference evidence="3 4" key="1">
    <citation type="submission" date="2024-10" db="EMBL/GenBank/DDBJ databases">
        <title>Updated reference genomes for cyclostephanoid diatoms.</title>
        <authorList>
            <person name="Roberts W.R."/>
            <person name="Alverson A.J."/>
        </authorList>
    </citation>
    <scope>NUCLEOTIDE SEQUENCE [LARGE SCALE GENOMIC DNA]</scope>
    <source>
        <strain evidence="3 4">AJA276-08</strain>
    </source>
</reference>
<dbReference type="PANTHER" id="PTHR47447">
    <property type="entry name" value="OS03G0856100 PROTEIN"/>
    <property type="match status" value="1"/>
</dbReference>
<dbReference type="InterPro" id="IPR036063">
    <property type="entry name" value="Smr_dom_sf"/>
</dbReference>
<dbReference type="AlphaFoldDB" id="A0ABD3QI16"/>
<organism evidence="3 4">
    <name type="scientific">Stephanodiscus triporus</name>
    <dbReference type="NCBI Taxonomy" id="2934178"/>
    <lineage>
        <taxon>Eukaryota</taxon>
        <taxon>Sar</taxon>
        <taxon>Stramenopiles</taxon>
        <taxon>Ochrophyta</taxon>
        <taxon>Bacillariophyta</taxon>
        <taxon>Coscinodiscophyceae</taxon>
        <taxon>Thalassiosirophycidae</taxon>
        <taxon>Stephanodiscales</taxon>
        <taxon>Stephanodiscaceae</taxon>
        <taxon>Stephanodiscus</taxon>
    </lineage>
</organism>
<dbReference type="Proteomes" id="UP001530315">
    <property type="component" value="Unassembled WGS sequence"/>
</dbReference>
<dbReference type="EMBL" id="JALLAZ020000230">
    <property type="protein sequence ID" value="KAL3800075.1"/>
    <property type="molecule type" value="Genomic_DNA"/>
</dbReference>
<dbReference type="Gene3D" id="1.25.40.10">
    <property type="entry name" value="Tetratricopeptide repeat domain"/>
    <property type="match status" value="3"/>
</dbReference>
<dbReference type="NCBIfam" id="TIGR00756">
    <property type="entry name" value="PPR"/>
    <property type="match status" value="2"/>
</dbReference>
<keyword evidence="1" id="KW-0677">Repeat</keyword>
<comment type="caution">
    <text evidence="3">The sequence shown here is derived from an EMBL/GenBank/DDBJ whole genome shotgun (WGS) entry which is preliminary data.</text>
</comment>
<evidence type="ECO:0000256" key="1">
    <source>
        <dbReference type="ARBA" id="ARBA00022737"/>
    </source>
</evidence>
<feature type="repeat" description="PPR" evidence="2">
    <location>
        <begin position="46"/>
        <end position="80"/>
    </location>
</feature>
<dbReference type="InterPro" id="IPR002885">
    <property type="entry name" value="PPR_rpt"/>
</dbReference>
<dbReference type="Pfam" id="PF01535">
    <property type="entry name" value="PPR"/>
    <property type="match status" value="2"/>
</dbReference>
<proteinExistence type="predicted"/>
<evidence type="ECO:0008006" key="5">
    <source>
        <dbReference type="Google" id="ProtNLM"/>
    </source>
</evidence>
<dbReference type="SUPFAM" id="SSF160443">
    <property type="entry name" value="SMR domain-like"/>
    <property type="match status" value="1"/>
</dbReference>
<protein>
    <recommendedName>
        <fullName evidence="5">Smr domain-containing protein</fullName>
    </recommendedName>
</protein>
<evidence type="ECO:0000313" key="3">
    <source>
        <dbReference type="EMBL" id="KAL3800075.1"/>
    </source>
</evidence>
<evidence type="ECO:0000313" key="4">
    <source>
        <dbReference type="Proteomes" id="UP001530315"/>
    </source>
</evidence>
<accession>A0ABD3QI16</accession>
<gene>
    <name evidence="3" type="ORF">ACHAW5_004442</name>
</gene>
<sequence>MAREEDDGGGVDINVFVYSASIWMAEAVGDYRIAVRLLREMGCPPNGVCYDGVISALSKHGLHREALYLYYEMRSMGLAATRKTYQRLAHAIDNSRDPELSRQKRIALLSGVLSRMTVEDRSVRVGGPLFESIIRNHGNATNPKIAYQAARMAFDSIVGPADDACLSAMLRICSMAEPVRWNEALMLIHSSDIVSKAPRPGLVSNRALSHAVIACSKADQYEEALNLIELYGTCVVSRGIGEGKSIANRGGSVSVKAVNAVISACGRRSRPDVAVQILNEMGTICGVEPEEASYRLAIIACNQAEHREKHRRQTTSIGPEFKWWQCALSLLRRMKEDGLKPSMQTISSVVSACEAAGEWQRALGVLKSIFPLLGDGEIEQMGNPEPPNLYCLNAAIAACEKGNAWVEALQLYESIRTMQDSENAVRPNFITVNSLLIALERAHQNELACSIYRDAVKEKIVQPWKRRYDNDGKLRRMMDLHKFSAPMAKIAVRSFMETELTAPRWKPVSADVVFIVGKGKRSEDKPVLLPAIAHMLQEEYGIIAVLDETNTGRLRVSKDGIRSLVERKKWKI</sequence>
<name>A0ABD3QI16_9STRA</name>
<keyword evidence="4" id="KW-1185">Reference proteome</keyword>
<evidence type="ECO:0000256" key="2">
    <source>
        <dbReference type="PROSITE-ProRule" id="PRU00708"/>
    </source>
</evidence>
<dbReference type="InterPro" id="IPR011990">
    <property type="entry name" value="TPR-like_helical_dom_sf"/>
</dbReference>
<dbReference type="PROSITE" id="PS51375">
    <property type="entry name" value="PPR"/>
    <property type="match status" value="1"/>
</dbReference>
<dbReference type="Gene3D" id="3.30.1370.110">
    <property type="match status" value="1"/>
</dbReference>
<dbReference type="PANTHER" id="PTHR47447:SF17">
    <property type="entry name" value="OS12G0638900 PROTEIN"/>
    <property type="match status" value="1"/>
</dbReference>